<evidence type="ECO:0000313" key="7">
    <source>
        <dbReference type="Proteomes" id="UP001235849"/>
    </source>
</evidence>
<evidence type="ECO:0000256" key="4">
    <source>
        <dbReference type="ARBA" id="ARBA00023315"/>
    </source>
</evidence>
<proteinExistence type="inferred from homology"/>
<evidence type="ECO:0000256" key="2">
    <source>
        <dbReference type="ARBA" id="ARBA00022490"/>
    </source>
</evidence>
<evidence type="ECO:0000259" key="5">
    <source>
        <dbReference type="PROSITE" id="PS51186"/>
    </source>
</evidence>
<gene>
    <name evidence="6" type="primary">rimI</name>
    <name evidence="6" type="ORF">PMG25_10505</name>
</gene>
<feature type="domain" description="N-acetyltransferase" evidence="5">
    <location>
        <begin position="5"/>
        <end position="150"/>
    </location>
</feature>
<evidence type="ECO:0000313" key="6">
    <source>
        <dbReference type="EMBL" id="MDJ1174521.1"/>
    </source>
</evidence>
<dbReference type="PANTHER" id="PTHR43420">
    <property type="entry name" value="ACETYLTRANSFERASE"/>
    <property type="match status" value="1"/>
</dbReference>
<protein>
    <submittedName>
        <fullName evidence="6">Ribosomal protein S18-alanine N-acetyltransferase</fullName>
        <ecNumber evidence="6">2.3.1.266</ecNumber>
    </submittedName>
</protein>
<dbReference type="Gene3D" id="3.40.630.30">
    <property type="match status" value="1"/>
</dbReference>
<name>A0ABT7B5V9_9CYAN</name>
<dbReference type="PANTHER" id="PTHR43420:SF44">
    <property type="entry name" value="ACETYLTRANSFERASE YPEA"/>
    <property type="match status" value="1"/>
</dbReference>
<dbReference type="CDD" id="cd04301">
    <property type="entry name" value="NAT_SF"/>
    <property type="match status" value="1"/>
</dbReference>
<organism evidence="6 7">
    <name type="scientific">Roseofilum capinflatum BLCC-M114</name>
    <dbReference type="NCBI Taxonomy" id="3022440"/>
    <lineage>
        <taxon>Bacteria</taxon>
        <taxon>Bacillati</taxon>
        <taxon>Cyanobacteriota</taxon>
        <taxon>Cyanophyceae</taxon>
        <taxon>Desertifilales</taxon>
        <taxon>Desertifilaceae</taxon>
        <taxon>Roseofilum</taxon>
        <taxon>Roseofilum capinflatum</taxon>
    </lineage>
</organism>
<dbReference type="InterPro" id="IPR050680">
    <property type="entry name" value="YpeA/RimI_acetyltransf"/>
</dbReference>
<dbReference type="InterPro" id="IPR016181">
    <property type="entry name" value="Acyl_CoA_acyltransferase"/>
</dbReference>
<reference evidence="6 7" key="1">
    <citation type="submission" date="2023-01" db="EMBL/GenBank/DDBJ databases">
        <title>Novel diversity within Roseofilum (Cyanobacteria; Desertifilaceae) from marine benthic mats with descriptions of four novel species.</title>
        <authorList>
            <person name="Wang Y."/>
            <person name="Berthold D.E."/>
            <person name="Hu J."/>
            <person name="Lefler F.W."/>
            <person name="Laughinghouse H.D. IV."/>
        </authorList>
    </citation>
    <scope>NUCLEOTIDE SEQUENCE [LARGE SCALE GENOMIC DNA]</scope>
    <source>
        <strain evidence="6 7">BLCC-M114</strain>
    </source>
</reference>
<dbReference type="EMBL" id="JAQOSO010000055">
    <property type="protein sequence ID" value="MDJ1174521.1"/>
    <property type="molecule type" value="Genomic_DNA"/>
</dbReference>
<dbReference type="Pfam" id="PF00583">
    <property type="entry name" value="Acetyltransf_1"/>
    <property type="match status" value="1"/>
</dbReference>
<sequence>MTVPFILHAIAPEHLNAVVTLDRLCFGQLWTLDAYQRELDSPNSELLGISWGEELIGFGCYWAIVEEAHLTILAIHPHYQHQGLGQSLLCALLDSARQRGLERATLEVKASNHRALGLYQKFGFLTAGRRRNYYQETGEDALVLWLKDLQSPQFPEHLSQWQQQAQSKSLTQNNYQNKYETI</sequence>
<keyword evidence="2" id="KW-0963">Cytoplasm</keyword>
<dbReference type="EC" id="2.3.1.266" evidence="6"/>
<dbReference type="NCBIfam" id="TIGR01575">
    <property type="entry name" value="rimI"/>
    <property type="match status" value="1"/>
</dbReference>
<dbReference type="Proteomes" id="UP001235849">
    <property type="component" value="Unassembled WGS sequence"/>
</dbReference>
<dbReference type="InterPro" id="IPR006464">
    <property type="entry name" value="AcTrfase_RimI/Ard1"/>
</dbReference>
<keyword evidence="4 6" id="KW-0012">Acyltransferase</keyword>
<keyword evidence="6" id="KW-0687">Ribonucleoprotein</keyword>
<comment type="similarity">
    <text evidence="1">Belongs to the acetyltransferase family. RimI subfamily.</text>
</comment>
<dbReference type="SUPFAM" id="SSF55729">
    <property type="entry name" value="Acyl-CoA N-acyltransferases (Nat)"/>
    <property type="match status" value="1"/>
</dbReference>
<keyword evidence="7" id="KW-1185">Reference proteome</keyword>
<evidence type="ECO:0000256" key="1">
    <source>
        <dbReference type="ARBA" id="ARBA00005395"/>
    </source>
</evidence>
<dbReference type="GO" id="GO:0005840">
    <property type="term" value="C:ribosome"/>
    <property type="evidence" value="ECO:0007669"/>
    <property type="project" value="UniProtKB-KW"/>
</dbReference>
<accession>A0ABT7B5V9</accession>
<dbReference type="GO" id="GO:0008999">
    <property type="term" value="F:protein-N-terminal-alanine acetyltransferase activity"/>
    <property type="evidence" value="ECO:0007669"/>
    <property type="project" value="UniProtKB-EC"/>
</dbReference>
<keyword evidence="6" id="KW-0689">Ribosomal protein</keyword>
<dbReference type="InterPro" id="IPR000182">
    <property type="entry name" value="GNAT_dom"/>
</dbReference>
<keyword evidence="3 6" id="KW-0808">Transferase</keyword>
<comment type="caution">
    <text evidence="6">The sequence shown here is derived from an EMBL/GenBank/DDBJ whole genome shotgun (WGS) entry which is preliminary data.</text>
</comment>
<dbReference type="PROSITE" id="PS51186">
    <property type="entry name" value="GNAT"/>
    <property type="match status" value="1"/>
</dbReference>
<evidence type="ECO:0000256" key="3">
    <source>
        <dbReference type="ARBA" id="ARBA00022679"/>
    </source>
</evidence>
<dbReference type="RefSeq" id="WP_283766848.1">
    <property type="nucleotide sequence ID" value="NZ_JAQOSO010000055.1"/>
</dbReference>